<keyword evidence="5 11" id="KW-0509">mRNA transport</keyword>
<protein>
    <recommendedName>
        <fullName evidence="3 11">SWI5-dependent HO expression protein 3</fullName>
    </recommendedName>
</protein>
<feature type="compositionally biased region" description="Basic and acidic residues" evidence="12">
    <location>
        <begin position="327"/>
        <end position="347"/>
    </location>
</feature>
<dbReference type="GO" id="GO:0051028">
    <property type="term" value="P:mRNA transport"/>
    <property type="evidence" value="ECO:0007669"/>
    <property type="project" value="UniProtKB-UniRule"/>
</dbReference>
<evidence type="ECO:0000256" key="8">
    <source>
        <dbReference type="ARBA" id="ARBA00023054"/>
    </source>
</evidence>
<feature type="region of interest" description="Disordered" evidence="12">
    <location>
        <begin position="1"/>
        <end position="38"/>
    </location>
</feature>
<evidence type="ECO:0000256" key="3">
    <source>
        <dbReference type="ARBA" id="ARBA00019884"/>
    </source>
</evidence>
<evidence type="ECO:0000256" key="2">
    <source>
        <dbReference type="ARBA" id="ARBA00008123"/>
    </source>
</evidence>
<dbReference type="Gene3D" id="1.20.5.340">
    <property type="match status" value="1"/>
</dbReference>
<sequence length="467" mass="53453">METTPTTKPGGRGDNGSSSPTKSGRVSYSPNKSSSSTRVIESLHRQIDELKLELLDTKSRNEELKKKNEIVQKRRDQLVEQLSNAKHDNEVVSSMLDRKERRVADLEEQLQNVSSCADDYKWKFKNLETRCDKLRENESRAVSELERIKIAYDIIVASQKEYRSHYDAQVKELKKKLEEYISDKDTMLQKNISLINKSDATIFRSIKAITLRSREIEERYVKRDEILAESLAKLRNSVSLNTQDIQVILKSSKDLFEEVCHKLNIDKKTLMESYLHDCEDHINPFEEQEEAQSIEPSQEGEHLSSERESSPVQKIKEEPIVVKKRGERTVSVETAEERIRKLSKDLNNRIPSSDRVTPLDPHAKTRHRRNGTSPTDDNNAGSSSNSRRSSALFDGVSSNFTVATDVSRKTSSSRNPSSHSRNASNVDNFEELSKKKKRRRRRKKGSKKTDTDGEKEGEEDLSGLESN</sequence>
<keyword evidence="8 11" id="KW-0175">Coiled coil</keyword>
<dbReference type="InterPro" id="IPR031398">
    <property type="entry name" value="She3"/>
</dbReference>
<evidence type="ECO:0000313" key="14">
    <source>
        <dbReference type="Proteomes" id="UP000038830"/>
    </source>
</evidence>
<evidence type="ECO:0000256" key="9">
    <source>
        <dbReference type="ARBA" id="ARBA00023136"/>
    </source>
</evidence>
<evidence type="ECO:0000256" key="10">
    <source>
        <dbReference type="ARBA" id="ARBA00024975"/>
    </source>
</evidence>
<feature type="compositionally biased region" description="Basic and acidic residues" evidence="12">
    <location>
        <begin position="299"/>
        <end position="321"/>
    </location>
</feature>
<evidence type="ECO:0000256" key="7">
    <source>
        <dbReference type="ARBA" id="ARBA00022884"/>
    </source>
</evidence>
<comment type="subcellular location">
    <subcellularLocation>
        <location evidence="1 11">Endoplasmic reticulum membrane</location>
        <topology evidence="1 11">Peripheral membrane protein</topology>
    </subcellularLocation>
</comment>
<reference evidence="14" key="1">
    <citation type="journal article" date="2015" name="J. Biotechnol.">
        <title>The structure of the Cyberlindnera jadinii genome and its relation to Candida utilis analyzed by the occurrence of single nucleotide polymorphisms.</title>
        <authorList>
            <person name="Rupp O."/>
            <person name="Brinkrolf K."/>
            <person name="Buerth C."/>
            <person name="Kunigo M."/>
            <person name="Schneider J."/>
            <person name="Jaenicke S."/>
            <person name="Goesmann A."/>
            <person name="Puehler A."/>
            <person name="Jaeger K.-E."/>
            <person name="Ernst J.F."/>
        </authorList>
    </citation>
    <scope>NUCLEOTIDE SEQUENCE [LARGE SCALE GENOMIC DNA]</scope>
    <source>
        <strain evidence="14">ATCC 18201 / CBS 1600 / BCRC 20928 / JCM 3617 / NBRC 0987 / NRRL Y-1542</strain>
    </source>
</reference>
<keyword evidence="9 11" id="KW-0472">Membrane</keyword>
<feature type="coiled-coil region" evidence="11">
    <location>
        <begin position="40"/>
        <end position="190"/>
    </location>
</feature>
<evidence type="ECO:0000256" key="4">
    <source>
        <dbReference type="ARBA" id="ARBA00022448"/>
    </source>
</evidence>
<evidence type="ECO:0000313" key="13">
    <source>
        <dbReference type="EMBL" id="CEP23222.1"/>
    </source>
</evidence>
<comment type="similarity">
    <text evidence="2 11">Belongs to the SHE3 family.</text>
</comment>
<gene>
    <name evidence="11 13" type="primary">SHE3</name>
    <name evidence="13" type="ORF">BN1211_3755</name>
</gene>
<keyword evidence="4 11" id="KW-0813">Transport</keyword>
<evidence type="ECO:0000256" key="5">
    <source>
        <dbReference type="ARBA" id="ARBA00022816"/>
    </source>
</evidence>
<evidence type="ECO:0000256" key="6">
    <source>
        <dbReference type="ARBA" id="ARBA00022824"/>
    </source>
</evidence>
<evidence type="ECO:0000256" key="12">
    <source>
        <dbReference type="SAM" id="MobiDB-lite"/>
    </source>
</evidence>
<name>A0A0H5C5Z8_CYBJN</name>
<dbReference type="EMBL" id="CDQK01000004">
    <property type="protein sequence ID" value="CEP23222.1"/>
    <property type="molecule type" value="Genomic_DNA"/>
</dbReference>
<feature type="compositionally biased region" description="Low complexity" evidence="12">
    <location>
        <begin position="378"/>
        <end position="391"/>
    </location>
</feature>
<dbReference type="GO" id="GO:0005789">
    <property type="term" value="C:endoplasmic reticulum membrane"/>
    <property type="evidence" value="ECO:0007669"/>
    <property type="project" value="UniProtKB-SubCell"/>
</dbReference>
<proteinExistence type="inferred from homology"/>
<dbReference type="GO" id="GO:0003723">
    <property type="term" value="F:RNA binding"/>
    <property type="evidence" value="ECO:0007669"/>
    <property type="project" value="UniProtKB-KW"/>
</dbReference>
<feature type="compositionally biased region" description="Polar residues" evidence="12">
    <location>
        <begin position="15"/>
        <end position="38"/>
    </location>
</feature>
<feature type="compositionally biased region" description="Acidic residues" evidence="12">
    <location>
        <begin position="455"/>
        <end position="467"/>
    </location>
</feature>
<dbReference type="GO" id="GO:0048309">
    <property type="term" value="P:endoplasmic reticulum inheritance"/>
    <property type="evidence" value="ECO:0007669"/>
    <property type="project" value="InterPro"/>
</dbReference>
<feature type="compositionally biased region" description="Low complexity" evidence="12">
    <location>
        <begin position="409"/>
        <end position="425"/>
    </location>
</feature>
<dbReference type="AlphaFoldDB" id="A0A0H5C5Z8"/>
<feature type="compositionally biased region" description="Basic residues" evidence="12">
    <location>
        <begin position="434"/>
        <end position="446"/>
    </location>
</feature>
<keyword evidence="7 11" id="KW-0694">RNA-binding</keyword>
<feature type="region of interest" description="Disordered" evidence="12">
    <location>
        <begin position="287"/>
        <end position="467"/>
    </location>
</feature>
<keyword evidence="6 11" id="KW-0256">Endoplasmic reticulum</keyword>
<evidence type="ECO:0000256" key="11">
    <source>
        <dbReference type="RuleBase" id="RU362142"/>
    </source>
</evidence>
<comment type="function">
    <text evidence="10">RNA-binding protein that binds specific mRNAs including the ASH1 mRNA, coding for a repressor of the HO endonuclease. Part of the mRNA localization machinery that restricts accumulation of certain proteins to the bud and in the daughter cell. Required for the delivery of cortical endoplasmic reticulum into the emerging bud.</text>
</comment>
<evidence type="ECO:0000256" key="1">
    <source>
        <dbReference type="ARBA" id="ARBA00004406"/>
    </source>
</evidence>
<organism evidence="13 14">
    <name type="scientific">Cyberlindnera jadinii (strain ATCC 18201 / CBS 1600 / BCRC 20928 / JCM 3617 / NBRC 0987 / NRRL Y-1542)</name>
    <name type="common">Torula yeast</name>
    <name type="synonym">Candida utilis</name>
    <dbReference type="NCBI Taxonomy" id="983966"/>
    <lineage>
        <taxon>Eukaryota</taxon>
        <taxon>Fungi</taxon>
        <taxon>Dikarya</taxon>
        <taxon>Ascomycota</taxon>
        <taxon>Saccharomycotina</taxon>
        <taxon>Saccharomycetes</taxon>
        <taxon>Phaffomycetales</taxon>
        <taxon>Phaffomycetaceae</taxon>
        <taxon>Cyberlindnera</taxon>
    </lineage>
</organism>
<accession>A0A0H5C5Z8</accession>
<dbReference type="Pfam" id="PF17078">
    <property type="entry name" value="SHE3"/>
    <property type="match status" value="1"/>
</dbReference>
<dbReference type="Proteomes" id="UP000038830">
    <property type="component" value="Unassembled WGS sequence"/>
</dbReference>